<organism evidence="2 3">
    <name type="scientific">Anthostomella pinea</name>
    <dbReference type="NCBI Taxonomy" id="933095"/>
    <lineage>
        <taxon>Eukaryota</taxon>
        <taxon>Fungi</taxon>
        <taxon>Dikarya</taxon>
        <taxon>Ascomycota</taxon>
        <taxon>Pezizomycotina</taxon>
        <taxon>Sordariomycetes</taxon>
        <taxon>Xylariomycetidae</taxon>
        <taxon>Xylariales</taxon>
        <taxon>Xylariaceae</taxon>
        <taxon>Anthostomella</taxon>
    </lineage>
</organism>
<sequence length="338" mass="36884">MLCQTDVPFLASEIGGDWGDRPENILMSTVNGRLKPSETPYSDDLLRLLETFEWPGCDVSGDSVTDKHINAAGDEVGNWTGTPPGGGMSTLWRKVRQHRDPRGGKPAGWYRRLDVSWKKPERLMPFEYFREYAPVPPRGDRDPERGDAPGDAVYPPGDDEGAPEDVEVEIEEEVEAEEGEEEEGKGEGEEEGGEEGEEEGEEGEEEIESPCKVCARIRPETPPLPDLPEKEVIMNQLNRLRMFHDIRPALEIASLEYDVPTMMDVHRYPPAAPVPPPPGGGGDDDDDDGSDGVDSAPDDQEGAGREGRRRLSALRSGPLNGSTISICAIVSAQGAVPS</sequence>
<feature type="compositionally biased region" description="Acidic residues" evidence="1">
    <location>
        <begin position="282"/>
        <end position="301"/>
    </location>
</feature>
<evidence type="ECO:0000313" key="2">
    <source>
        <dbReference type="EMBL" id="CAJ2512823.1"/>
    </source>
</evidence>
<feature type="region of interest" description="Disordered" evidence="1">
    <location>
        <begin position="134"/>
        <end position="210"/>
    </location>
</feature>
<feature type="compositionally biased region" description="Basic and acidic residues" evidence="1">
    <location>
        <begin position="138"/>
        <end position="148"/>
    </location>
</feature>
<name>A0AAI8VYL9_9PEZI</name>
<evidence type="ECO:0000313" key="3">
    <source>
        <dbReference type="Proteomes" id="UP001295740"/>
    </source>
</evidence>
<feature type="region of interest" description="Disordered" evidence="1">
    <location>
        <begin position="267"/>
        <end position="320"/>
    </location>
</feature>
<gene>
    <name evidence="2" type="ORF">KHLLAP_LOCUS13291</name>
</gene>
<dbReference type="Proteomes" id="UP001295740">
    <property type="component" value="Unassembled WGS sequence"/>
</dbReference>
<dbReference type="EMBL" id="CAUWAG010000020">
    <property type="protein sequence ID" value="CAJ2512823.1"/>
    <property type="molecule type" value="Genomic_DNA"/>
</dbReference>
<comment type="caution">
    <text evidence="2">The sequence shown here is derived from an EMBL/GenBank/DDBJ whole genome shotgun (WGS) entry which is preliminary data.</text>
</comment>
<reference evidence="2" key="1">
    <citation type="submission" date="2023-10" db="EMBL/GenBank/DDBJ databases">
        <authorList>
            <person name="Hackl T."/>
        </authorList>
    </citation>
    <scope>NUCLEOTIDE SEQUENCE</scope>
</reference>
<keyword evidence="3" id="KW-1185">Reference proteome</keyword>
<feature type="compositionally biased region" description="Pro residues" evidence="1">
    <location>
        <begin position="270"/>
        <end position="279"/>
    </location>
</feature>
<proteinExistence type="predicted"/>
<feature type="compositionally biased region" description="Acidic residues" evidence="1">
    <location>
        <begin position="157"/>
        <end position="208"/>
    </location>
</feature>
<accession>A0AAI8VYL9</accession>
<dbReference type="AlphaFoldDB" id="A0AAI8VYL9"/>
<evidence type="ECO:0000256" key="1">
    <source>
        <dbReference type="SAM" id="MobiDB-lite"/>
    </source>
</evidence>
<protein>
    <submittedName>
        <fullName evidence="2">Uu.00g009420.m01.CDS01</fullName>
    </submittedName>
</protein>